<dbReference type="GO" id="GO:0004803">
    <property type="term" value="F:transposase activity"/>
    <property type="evidence" value="ECO:0007669"/>
    <property type="project" value="InterPro"/>
</dbReference>
<dbReference type="Gene3D" id="3.30.70.1290">
    <property type="entry name" value="Transposase IS200-like"/>
    <property type="match status" value="1"/>
</dbReference>
<dbReference type="InterPro" id="IPR036515">
    <property type="entry name" value="Transposase_17_sf"/>
</dbReference>
<dbReference type="Proteomes" id="UP000002725">
    <property type="component" value="Chromosome"/>
</dbReference>
<organism evidence="2 3">
    <name type="scientific">Prosthecochloris aestuarii (strain DSM 271 / SK 413)</name>
    <dbReference type="NCBI Taxonomy" id="290512"/>
    <lineage>
        <taxon>Bacteria</taxon>
        <taxon>Pseudomonadati</taxon>
        <taxon>Chlorobiota</taxon>
        <taxon>Chlorobiia</taxon>
        <taxon>Chlorobiales</taxon>
        <taxon>Chlorobiaceae</taxon>
        <taxon>Prosthecochloris</taxon>
    </lineage>
</organism>
<dbReference type="PANTHER" id="PTHR34322:SF2">
    <property type="entry name" value="TRANSPOSASE IS200-LIKE DOMAIN-CONTAINING PROTEIN"/>
    <property type="match status" value="1"/>
</dbReference>
<accession>B4S403</accession>
<dbReference type="InterPro" id="IPR002686">
    <property type="entry name" value="Transposase_17"/>
</dbReference>
<dbReference type="GO" id="GO:0003677">
    <property type="term" value="F:DNA binding"/>
    <property type="evidence" value="ECO:0007669"/>
    <property type="project" value="InterPro"/>
</dbReference>
<sequence length="325" mass="37251">MPRGARLDSPGTLHHVMMRGIEKSLIFYDDHDRRMMLKKIGFLSKETGTPIYAFALMPNHVHLLLKSGAKGLPTFMRRLLSSYAMFFNSRHKRVGHVFQNRYKSIICEEDRYFHKLVAYINLNPLRGGLTDSLDTLIHYPWCSHGRIAFGTKSDWLERNYVLSSFGDTEQAARRAYFQFMSEEFPYDRTNELNGGGLVRSKGGWSAVKSLRSQGKKIESDERILGCDLFVRKICQQAEAQVARQLPHNEKLEEALKTIEEYCSEANISLSHLRSGSRNDNLPMLRQELAKHLVNKIGLTLAETARQLGVTTSGVSKMLERCRRDH</sequence>
<dbReference type="eggNOG" id="COG1943">
    <property type="taxonomic scope" value="Bacteria"/>
</dbReference>
<dbReference type="AlphaFoldDB" id="B4S403"/>
<dbReference type="PANTHER" id="PTHR34322">
    <property type="entry name" value="TRANSPOSASE, Y1_TNP DOMAIN-CONTAINING"/>
    <property type="match status" value="1"/>
</dbReference>
<keyword evidence="3" id="KW-1185">Reference proteome</keyword>
<dbReference type="SUPFAM" id="SSF143422">
    <property type="entry name" value="Transposase IS200-like"/>
    <property type="match status" value="1"/>
</dbReference>
<name>B4S403_PROA2</name>
<dbReference type="RefSeq" id="WP_012506328.1">
    <property type="nucleotide sequence ID" value="NC_011059.1"/>
</dbReference>
<feature type="domain" description="Transposase IS200-like" evidence="1">
    <location>
        <begin position="9"/>
        <end position="123"/>
    </location>
</feature>
<evidence type="ECO:0000313" key="3">
    <source>
        <dbReference type="Proteomes" id="UP000002725"/>
    </source>
</evidence>
<dbReference type="KEGG" id="paa:Paes_1782"/>
<reference evidence="2" key="1">
    <citation type="submission" date="2008-06" db="EMBL/GenBank/DDBJ databases">
        <title>Complete sequence of chromosome of Prosthecochloris aestuarii DSM 271.</title>
        <authorList>
            <consortium name="US DOE Joint Genome Institute"/>
            <person name="Lucas S."/>
            <person name="Copeland A."/>
            <person name="Lapidus A."/>
            <person name="Glavina del Rio T."/>
            <person name="Dalin E."/>
            <person name="Tice H."/>
            <person name="Bruce D."/>
            <person name="Goodwin L."/>
            <person name="Pitluck S."/>
            <person name="Schmutz J."/>
            <person name="Larimer F."/>
            <person name="Land M."/>
            <person name="Hauser L."/>
            <person name="Kyrpides N."/>
            <person name="Anderson I."/>
            <person name="Liu Z."/>
            <person name="Li T."/>
            <person name="Zhao F."/>
            <person name="Overmann J."/>
            <person name="Bryant D.A."/>
            <person name="Richardson P."/>
        </authorList>
    </citation>
    <scope>NUCLEOTIDE SEQUENCE [LARGE SCALE GENOMIC DNA]</scope>
    <source>
        <strain evidence="2">DSM 271</strain>
    </source>
</reference>
<dbReference type="EMBL" id="CP001108">
    <property type="protein sequence ID" value="ACF46795.1"/>
    <property type="molecule type" value="Genomic_DNA"/>
</dbReference>
<evidence type="ECO:0000313" key="2">
    <source>
        <dbReference type="EMBL" id="ACF46795.1"/>
    </source>
</evidence>
<dbReference type="SMART" id="SM01321">
    <property type="entry name" value="Y1_Tnp"/>
    <property type="match status" value="1"/>
</dbReference>
<dbReference type="Pfam" id="PF01797">
    <property type="entry name" value="Y1_Tnp"/>
    <property type="match status" value="1"/>
</dbReference>
<dbReference type="GO" id="GO:0006313">
    <property type="term" value="P:DNA transposition"/>
    <property type="evidence" value="ECO:0007669"/>
    <property type="project" value="InterPro"/>
</dbReference>
<dbReference type="HOGENOM" id="CLU_068226_0_1_10"/>
<protein>
    <recommendedName>
        <fullName evidence="1">Transposase IS200-like domain-containing protein</fullName>
    </recommendedName>
</protein>
<proteinExistence type="predicted"/>
<gene>
    <name evidence="2" type="ordered locus">Paes_1782</name>
</gene>
<evidence type="ECO:0000259" key="1">
    <source>
        <dbReference type="SMART" id="SM01321"/>
    </source>
</evidence>